<comment type="similarity">
    <text evidence="1 2">Belongs to the flagella basal body rod proteins family.</text>
</comment>
<dbReference type="GO" id="GO:0009425">
    <property type="term" value="C:bacterial-type flagellum basal body"/>
    <property type="evidence" value="ECO:0007669"/>
    <property type="project" value="UniProtKB-SubCell"/>
</dbReference>
<evidence type="ECO:0000313" key="6">
    <source>
        <dbReference type="EMBL" id="MDC3419751.1"/>
    </source>
</evidence>
<dbReference type="InterPro" id="IPR053967">
    <property type="entry name" value="LlgE_F_G-like_D1"/>
</dbReference>
<evidence type="ECO:0000256" key="2">
    <source>
        <dbReference type="RuleBase" id="RU362116"/>
    </source>
</evidence>
<gene>
    <name evidence="6" type="ORF">NC661_05145</name>
</gene>
<dbReference type="Pfam" id="PF22692">
    <property type="entry name" value="LlgE_F_G_D1"/>
    <property type="match status" value="1"/>
</dbReference>
<comment type="caution">
    <text evidence="6">The sequence shown here is derived from an EMBL/GenBank/DDBJ whole genome shotgun (WGS) entry which is preliminary data.</text>
</comment>
<dbReference type="GO" id="GO:0071978">
    <property type="term" value="P:bacterial-type flagellum-dependent swarming motility"/>
    <property type="evidence" value="ECO:0007669"/>
    <property type="project" value="TreeGrafter"/>
</dbReference>
<keyword evidence="7" id="KW-1185">Reference proteome</keyword>
<dbReference type="InterPro" id="IPR020013">
    <property type="entry name" value="Flagellar_FlgE/F/G"/>
</dbReference>
<evidence type="ECO:0000259" key="4">
    <source>
        <dbReference type="Pfam" id="PF06429"/>
    </source>
</evidence>
<dbReference type="PANTHER" id="PTHR30435">
    <property type="entry name" value="FLAGELLAR PROTEIN"/>
    <property type="match status" value="1"/>
</dbReference>
<dbReference type="NCBIfam" id="TIGR03506">
    <property type="entry name" value="FlgEFG_subfam"/>
    <property type="match status" value="1"/>
</dbReference>
<reference evidence="6" key="1">
    <citation type="submission" date="2022-06" db="EMBL/GenBank/DDBJ databases">
        <title>Aquibacillus sp. a new bacterium isolated from soil saline samples.</title>
        <authorList>
            <person name="Galisteo C."/>
            <person name="De La Haba R."/>
            <person name="Sanchez-Porro C."/>
            <person name="Ventosa A."/>
        </authorList>
    </citation>
    <scope>NUCLEOTIDE SEQUENCE</scope>
    <source>
        <strain evidence="6">JCM 12387</strain>
    </source>
</reference>
<dbReference type="InterPro" id="IPR001444">
    <property type="entry name" value="Flag_bb_rod_N"/>
</dbReference>
<dbReference type="EMBL" id="JAMQJZ010000003">
    <property type="protein sequence ID" value="MDC3419751.1"/>
    <property type="molecule type" value="Genomic_DNA"/>
</dbReference>
<dbReference type="InterPro" id="IPR037925">
    <property type="entry name" value="FlgE/F/G-like"/>
</dbReference>
<feature type="domain" description="Flagellar basal-body/hook protein C-terminal" evidence="4">
    <location>
        <begin position="231"/>
        <end position="274"/>
    </location>
</feature>
<keyword evidence="6" id="KW-0966">Cell projection</keyword>
<protein>
    <submittedName>
        <fullName evidence="6">Flagellar hook-basal body protein</fullName>
    </submittedName>
</protein>
<dbReference type="PANTHER" id="PTHR30435:SF19">
    <property type="entry name" value="FLAGELLAR BASAL-BODY ROD PROTEIN FLGG"/>
    <property type="match status" value="1"/>
</dbReference>
<sequence>MSRMSIQAAVTMGQLQKRLDVIGHNVANTNTAGYKSRQADFSSLLIQQIDNLRDPANEEGRVTPDGIRIGSGAKLAHTNIDLSIGALQQTDRPLDVALTEKNHLFQVSVTENGVTETQYTRSGNFYLNPMDDGTVMLTTADGHPLIGEDGPIRIVEGFESISLAEDGRLLVRRNGVDEAEGQLAFVEAIRPRMLEAVGDNNFRLSQEALDQFDENEILQDLGPGIGNVKVGSLENANVDLTKQMSDLVLTQRAYQLNARTISMNDQMSGLINQLR</sequence>
<feature type="domain" description="Flagellar basal body rod protein N-terminal" evidence="3">
    <location>
        <begin position="11"/>
        <end position="35"/>
    </location>
</feature>
<dbReference type="Pfam" id="PF06429">
    <property type="entry name" value="Flg_bbr_C"/>
    <property type="match status" value="1"/>
</dbReference>
<dbReference type="RefSeq" id="WP_259867463.1">
    <property type="nucleotide sequence ID" value="NZ_JAMQJZ010000003.1"/>
</dbReference>
<dbReference type="Pfam" id="PF00460">
    <property type="entry name" value="Flg_bb_rod"/>
    <property type="match status" value="1"/>
</dbReference>
<comment type="subcellular location">
    <subcellularLocation>
        <location evidence="2">Bacterial flagellum basal body</location>
    </subcellularLocation>
</comment>
<proteinExistence type="inferred from homology"/>
<dbReference type="Proteomes" id="UP001145072">
    <property type="component" value="Unassembled WGS sequence"/>
</dbReference>
<evidence type="ECO:0000259" key="5">
    <source>
        <dbReference type="Pfam" id="PF22692"/>
    </source>
</evidence>
<organism evidence="6 7">
    <name type="scientific">Aquibacillus koreensis</name>
    <dbReference type="NCBI Taxonomy" id="279446"/>
    <lineage>
        <taxon>Bacteria</taxon>
        <taxon>Bacillati</taxon>
        <taxon>Bacillota</taxon>
        <taxon>Bacilli</taxon>
        <taxon>Bacillales</taxon>
        <taxon>Bacillaceae</taxon>
        <taxon>Aquibacillus</taxon>
    </lineage>
</organism>
<feature type="domain" description="Flagellar hook protein FlgE/F/G-like D1" evidence="5">
    <location>
        <begin position="105"/>
        <end position="169"/>
    </location>
</feature>
<keyword evidence="6" id="KW-0282">Flagellum</keyword>
<name>A0A9X3WK28_9BACI</name>
<evidence type="ECO:0000313" key="7">
    <source>
        <dbReference type="Proteomes" id="UP001145072"/>
    </source>
</evidence>
<accession>A0A9X3WK28</accession>
<keyword evidence="6" id="KW-0969">Cilium</keyword>
<dbReference type="AlphaFoldDB" id="A0A9X3WK28"/>
<dbReference type="SUPFAM" id="SSF117143">
    <property type="entry name" value="Flagellar hook protein flgE"/>
    <property type="match status" value="1"/>
</dbReference>
<dbReference type="InterPro" id="IPR010930">
    <property type="entry name" value="Flg_bb/hook_C_dom"/>
</dbReference>
<evidence type="ECO:0000259" key="3">
    <source>
        <dbReference type="Pfam" id="PF00460"/>
    </source>
</evidence>
<evidence type="ECO:0000256" key="1">
    <source>
        <dbReference type="ARBA" id="ARBA00009677"/>
    </source>
</evidence>
<keyword evidence="2" id="KW-0975">Bacterial flagellum</keyword>